<dbReference type="PROSITE" id="PS50004">
    <property type="entry name" value="C2"/>
    <property type="match status" value="1"/>
</dbReference>
<dbReference type="InParanoid" id="F2UTJ5"/>
<dbReference type="GeneID" id="16068028"/>
<gene>
    <name evidence="2" type="ORF">PTSG_11470</name>
</gene>
<dbReference type="InterPro" id="IPR035892">
    <property type="entry name" value="C2_domain_sf"/>
</dbReference>
<keyword evidence="3" id="KW-1185">Reference proteome</keyword>
<dbReference type="EMBL" id="GL833054">
    <property type="protein sequence ID" value="EGD72968.1"/>
    <property type="molecule type" value="Genomic_DNA"/>
</dbReference>
<evidence type="ECO:0000259" key="1">
    <source>
        <dbReference type="PROSITE" id="PS50004"/>
    </source>
</evidence>
<accession>F2UTJ5</accession>
<dbReference type="RefSeq" id="XP_004987508.1">
    <property type="nucleotide sequence ID" value="XM_004987451.1"/>
</dbReference>
<sequence>MSRRMRYETVKPGALRCGRILLGFEVEPLSRRLFCHVRACRELVALMSEDFETDFNVRLCVAPATTSRQQLDSAFFAPFPATTSSSQRQHQQSEPAMMLQHQSKHHRSTLNPVIDEEFVFDLQDLWLHAAQFRLHVAVVCSAPIDQDDTGCAGCLSMGLRHVLGGDVAGPKWYWLLPKAEGMCKATTIKHQPATLPSQRETSTALASLPDAVVVGGRHPRRPFAKINGVYDRQVDEVSASRPVYRHRDNGLYLWFHEGRRAWLISDLVRHPAPYAYAEDAAVNPGRVQQPWFVFNRAETFTTADTKRLQTSHISSTTPSLNDGMSLLSHHDDHHNQMMLSGMPPQQQQRAPAAQFEYDLAVRCRAFA</sequence>
<evidence type="ECO:0000313" key="2">
    <source>
        <dbReference type="EMBL" id="EGD72968.1"/>
    </source>
</evidence>
<organism evidence="3">
    <name type="scientific">Salpingoeca rosetta (strain ATCC 50818 / BSB-021)</name>
    <dbReference type="NCBI Taxonomy" id="946362"/>
    <lineage>
        <taxon>Eukaryota</taxon>
        <taxon>Choanoflagellata</taxon>
        <taxon>Craspedida</taxon>
        <taxon>Salpingoecidae</taxon>
        <taxon>Salpingoeca</taxon>
    </lineage>
</organism>
<name>F2UTJ5_SALR5</name>
<dbReference type="KEGG" id="sre:PTSG_11470"/>
<dbReference type="CDD" id="cd00030">
    <property type="entry name" value="C2"/>
    <property type="match status" value="1"/>
</dbReference>
<dbReference type="SUPFAM" id="SSF49562">
    <property type="entry name" value="C2 domain (Calcium/lipid-binding domain, CaLB)"/>
    <property type="match status" value="1"/>
</dbReference>
<dbReference type="AlphaFoldDB" id="F2UTJ5"/>
<evidence type="ECO:0000313" key="3">
    <source>
        <dbReference type="Proteomes" id="UP000007799"/>
    </source>
</evidence>
<proteinExistence type="predicted"/>
<dbReference type="InterPro" id="IPR000008">
    <property type="entry name" value="C2_dom"/>
</dbReference>
<dbReference type="Proteomes" id="UP000007799">
    <property type="component" value="Unassembled WGS sequence"/>
</dbReference>
<dbReference type="Gene3D" id="2.60.40.150">
    <property type="entry name" value="C2 domain"/>
    <property type="match status" value="1"/>
</dbReference>
<protein>
    <recommendedName>
        <fullName evidence="1">C2 domain-containing protein</fullName>
    </recommendedName>
</protein>
<dbReference type="OrthoDB" id="196547at2759"/>
<reference evidence="2" key="1">
    <citation type="submission" date="2009-08" db="EMBL/GenBank/DDBJ databases">
        <title>Annotation of Salpingoeca rosetta.</title>
        <authorList>
            <consortium name="The Broad Institute Genome Sequencing Platform"/>
            <person name="Russ C."/>
            <person name="Cuomo C."/>
            <person name="Burger G."/>
            <person name="Gray M.W."/>
            <person name="Holland P.W.H."/>
            <person name="King N."/>
            <person name="Lang F.B.F."/>
            <person name="Roger A.J."/>
            <person name="Ruiz-Trillo I."/>
            <person name="Young S.K."/>
            <person name="Zeng Q."/>
            <person name="Gargeya S."/>
            <person name="Alvarado L."/>
            <person name="Berlin A."/>
            <person name="Chapman S.B."/>
            <person name="Chen Z."/>
            <person name="Freedman E."/>
            <person name="Gellesch M."/>
            <person name="Goldberg J."/>
            <person name="Griggs A."/>
            <person name="Gujja S."/>
            <person name="Heilman E."/>
            <person name="Heiman D."/>
            <person name="Howarth C."/>
            <person name="Mehta T."/>
            <person name="Neiman D."/>
            <person name="Pearson M."/>
            <person name="Roberts A."/>
            <person name="Saif S."/>
            <person name="Shea T."/>
            <person name="Shenoy N."/>
            <person name="Sisk P."/>
            <person name="Stolte C."/>
            <person name="Sykes S."/>
            <person name="White J."/>
            <person name="Yandava C."/>
            <person name="Haas B."/>
            <person name="Nusbaum C."/>
            <person name="Birren B."/>
        </authorList>
    </citation>
    <scope>NUCLEOTIDE SEQUENCE [LARGE SCALE GENOMIC DNA]</scope>
    <source>
        <strain evidence="2">ATCC 50818</strain>
    </source>
</reference>
<feature type="domain" description="C2" evidence="1">
    <location>
        <begin position="16"/>
        <end position="173"/>
    </location>
</feature>